<dbReference type="InterPro" id="IPR005122">
    <property type="entry name" value="Uracil-DNA_glycosylase-like"/>
</dbReference>
<dbReference type="AlphaFoldDB" id="A0A8J6YNJ5"/>
<evidence type="ECO:0000256" key="9">
    <source>
        <dbReference type="ARBA" id="ARBA00023004"/>
    </source>
</evidence>
<keyword evidence="15" id="KW-1185">Reference proteome</keyword>
<evidence type="ECO:0000259" key="13">
    <source>
        <dbReference type="SMART" id="SM00986"/>
    </source>
</evidence>
<dbReference type="Gene3D" id="3.40.470.10">
    <property type="entry name" value="Uracil-DNA glycosylase-like domain"/>
    <property type="match status" value="1"/>
</dbReference>
<dbReference type="GO" id="GO:0004844">
    <property type="term" value="F:uracil DNA N-glycosylase activity"/>
    <property type="evidence" value="ECO:0007669"/>
    <property type="project" value="UniProtKB-EC"/>
</dbReference>
<reference evidence="14" key="1">
    <citation type="submission" date="2020-10" db="EMBL/GenBank/DDBJ databases">
        <title>Genome sequence of the unusual species of purple photosynthetic bacteria, Phaeovibrio sulfidiphilus DSM 23193, type strain.</title>
        <authorList>
            <person name="Kyndt J.A."/>
            <person name="Meyer T.E."/>
        </authorList>
    </citation>
    <scope>NUCLEOTIDE SEQUENCE</scope>
    <source>
        <strain evidence="14">DSM 23193</strain>
    </source>
</reference>
<evidence type="ECO:0000256" key="3">
    <source>
        <dbReference type="ARBA" id="ARBA00012030"/>
    </source>
</evidence>
<name>A0A8J6YNJ5_9PROT</name>
<dbReference type="InterPro" id="IPR036895">
    <property type="entry name" value="Uracil-DNA_glycosylase-like_sf"/>
</dbReference>
<accession>A0A8J6YNJ5</accession>
<feature type="region of interest" description="Disordered" evidence="12">
    <location>
        <begin position="36"/>
        <end position="94"/>
    </location>
</feature>
<evidence type="ECO:0000256" key="12">
    <source>
        <dbReference type="SAM" id="MobiDB-lite"/>
    </source>
</evidence>
<keyword evidence="11" id="KW-0234">DNA repair</keyword>
<dbReference type="SMART" id="SM00986">
    <property type="entry name" value="UDG"/>
    <property type="match status" value="1"/>
</dbReference>
<evidence type="ECO:0000256" key="4">
    <source>
        <dbReference type="ARBA" id="ARBA00019403"/>
    </source>
</evidence>
<evidence type="ECO:0000256" key="6">
    <source>
        <dbReference type="ARBA" id="ARBA00022723"/>
    </source>
</evidence>
<evidence type="ECO:0000313" key="14">
    <source>
        <dbReference type="EMBL" id="MBE1236626.1"/>
    </source>
</evidence>
<feature type="compositionally biased region" description="Low complexity" evidence="12">
    <location>
        <begin position="75"/>
        <end position="87"/>
    </location>
</feature>
<organism evidence="14 15">
    <name type="scientific">Phaeovibrio sulfidiphilus</name>
    <dbReference type="NCBI Taxonomy" id="1220600"/>
    <lineage>
        <taxon>Bacteria</taxon>
        <taxon>Pseudomonadati</taxon>
        <taxon>Pseudomonadota</taxon>
        <taxon>Alphaproteobacteria</taxon>
        <taxon>Rhodospirillales</taxon>
        <taxon>Rhodospirillaceae</taxon>
        <taxon>Phaeovibrio</taxon>
    </lineage>
</organism>
<evidence type="ECO:0000256" key="2">
    <source>
        <dbReference type="ARBA" id="ARBA00006521"/>
    </source>
</evidence>
<keyword evidence="6" id="KW-0479">Metal-binding</keyword>
<evidence type="ECO:0000313" key="15">
    <source>
        <dbReference type="Proteomes" id="UP000631034"/>
    </source>
</evidence>
<dbReference type="PANTHER" id="PTHR33693">
    <property type="entry name" value="TYPE-5 URACIL-DNA GLYCOSYLASE"/>
    <property type="match status" value="1"/>
</dbReference>
<evidence type="ECO:0000256" key="7">
    <source>
        <dbReference type="ARBA" id="ARBA00022763"/>
    </source>
</evidence>
<sequence>MPVLSPADAVALLHWYREAGVDVLVEDTPQDSFLLSERHAAERAAPSRSSPASSPVSGLAGGPRAGAPSRREPVPGRSAPARAAGAPAVPPLPGSGADPLADVCRSARELAGAARTLPDLQAALDSFSACPLRRTATNTVFGVGNPQSGIMIVGEAPGADEDRQGIPFVGVSGKLLDAMLASIGLDRSSAYISNVIPWRPPGNRRPTADEIALCLPFLSRHLDLVRPRLVLALGGLAAQTLLSRTEGITRLRGRWGDLAVQGESAGTPVLATFHPAYLLRTPEHKRLAWRDLLEFRARMRHLEAPGP</sequence>
<dbReference type="NCBIfam" id="TIGR00758">
    <property type="entry name" value="UDG_fam4"/>
    <property type="match status" value="1"/>
</dbReference>
<proteinExistence type="inferred from homology"/>
<dbReference type="Pfam" id="PF03167">
    <property type="entry name" value="UDG"/>
    <property type="match status" value="1"/>
</dbReference>
<dbReference type="SUPFAM" id="SSF52141">
    <property type="entry name" value="Uracil-DNA glycosylase-like"/>
    <property type="match status" value="1"/>
</dbReference>
<dbReference type="EC" id="3.2.2.27" evidence="3"/>
<keyword evidence="8" id="KW-0378">Hydrolase</keyword>
<feature type="domain" description="Uracil-DNA glycosylase-like" evidence="13">
    <location>
        <begin position="141"/>
        <end position="293"/>
    </location>
</feature>
<dbReference type="InterPro" id="IPR051536">
    <property type="entry name" value="UDG_Type-4/5"/>
</dbReference>
<evidence type="ECO:0000256" key="10">
    <source>
        <dbReference type="ARBA" id="ARBA00023014"/>
    </source>
</evidence>
<dbReference type="CDD" id="cd10030">
    <property type="entry name" value="UDG-F4_TTUDGA_SPO1dp_like"/>
    <property type="match status" value="1"/>
</dbReference>
<dbReference type="InterPro" id="IPR005273">
    <property type="entry name" value="Ura-DNA_glyco_family4"/>
</dbReference>
<dbReference type="GO" id="GO:0046872">
    <property type="term" value="F:metal ion binding"/>
    <property type="evidence" value="ECO:0007669"/>
    <property type="project" value="UniProtKB-KW"/>
</dbReference>
<evidence type="ECO:0000256" key="5">
    <source>
        <dbReference type="ARBA" id="ARBA00022485"/>
    </source>
</evidence>
<dbReference type="EMBL" id="JACZHT010000001">
    <property type="protein sequence ID" value="MBE1236626.1"/>
    <property type="molecule type" value="Genomic_DNA"/>
</dbReference>
<evidence type="ECO:0000256" key="11">
    <source>
        <dbReference type="ARBA" id="ARBA00023204"/>
    </source>
</evidence>
<feature type="compositionally biased region" description="Low complexity" evidence="12">
    <location>
        <begin position="43"/>
        <end position="55"/>
    </location>
</feature>
<dbReference type="Proteomes" id="UP000631034">
    <property type="component" value="Unassembled WGS sequence"/>
</dbReference>
<evidence type="ECO:0000256" key="8">
    <source>
        <dbReference type="ARBA" id="ARBA00022801"/>
    </source>
</evidence>
<evidence type="ECO:0000256" key="1">
    <source>
        <dbReference type="ARBA" id="ARBA00001400"/>
    </source>
</evidence>
<keyword evidence="5" id="KW-0004">4Fe-4S</keyword>
<dbReference type="GO" id="GO:0006281">
    <property type="term" value="P:DNA repair"/>
    <property type="evidence" value="ECO:0007669"/>
    <property type="project" value="UniProtKB-KW"/>
</dbReference>
<dbReference type="PANTHER" id="PTHR33693:SF1">
    <property type="entry name" value="TYPE-4 URACIL-DNA GLYCOSYLASE"/>
    <property type="match status" value="1"/>
</dbReference>
<dbReference type="GO" id="GO:0051539">
    <property type="term" value="F:4 iron, 4 sulfur cluster binding"/>
    <property type="evidence" value="ECO:0007669"/>
    <property type="project" value="UniProtKB-KW"/>
</dbReference>
<keyword evidence="10" id="KW-0411">Iron-sulfur</keyword>
<comment type="similarity">
    <text evidence="2">Belongs to the uracil-DNA glycosylase (UDG) superfamily. Type 4 (UDGa) family.</text>
</comment>
<keyword evidence="9" id="KW-0408">Iron</keyword>
<comment type="caution">
    <text evidence="14">The sequence shown here is derived from an EMBL/GenBank/DDBJ whole genome shotgun (WGS) entry which is preliminary data.</text>
</comment>
<gene>
    <name evidence="14" type="ORF">IHV25_03035</name>
</gene>
<dbReference type="SMART" id="SM00987">
    <property type="entry name" value="UreE_C"/>
    <property type="match status" value="1"/>
</dbReference>
<comment type="catalytic activity">
    <reaction evidence="1">
        <text>Hydrolyzes single-stranded DNA or mismatched double-stranded DNA and polynucleotides, releasing free uracil.</text>
        <dbReference type="EC" id="3.2.2.27"/>
    </reaction>
</comment>
<keyword evidence="7" id="KW-0227">DNA damage</keyword>
<protein>
    <recommendedName>
        <fullName evidence="4">Type-4 uracil-DNA glycosylase</fullName>
        <ecNumber evidence="3">3.2.2.27</ecNumber>
    </recommendedName>
</protein>